<name>A0A3G9JCZ6_9BACL</name>
<feature type="compositionally biased region" description="Basic and acidic residues" evidence="2">
    <location>
        <begin position="110"/>
        <end position="127"/>
    </location>
</feature>
<accession>A0A3G9JCZ6</accession>
<evidence type="ECO:0000313" key="4">
    <source>
        <dbReference type="Proteomes" id="UP000275368"/>
    </source>
</evidence>
<dbReference type="InterPro" id="IPR007607">
    <property type="entry name" value="BacA/B"/>
</dbReference>
<dbReference type="AlphaFoldDB" id="A0A3G9JCZ6"/>
<feature type="region of interest" description="Disordered" evidence="2">
    <location>
        <begin position="106"/>
        <end position="148"/>
    </location>
</feature>
<feature type="compositionally biased region" description="Basic and acidic residues" evidence="2">
    <location>
        <begin position="136"/>
        <end position="148"/>
    </location>
</feature>
<dbReference type="RefSeq" id="WP_125658906.1">
    <property type="nucleotide sequence ID" value="NZ_AP019308.1"/>
</dbReference>
<evidence type="ECO:0000256" key="2">
    <source>
        <dbReference type="SAM" id="MobiDB-lite"/>
    </source>
</evidence>
<evidence type="ECO:0000313" key="3">
    <source>
        <dbReference type="EMBL" id="BBH21818.1"/>
    </source>
</evidence>
<reference evidence="3 4" key="1">
    <citation type="submission" date="2018-11" db="EMBL/GenBank/DDBJ databases">
        <title>Complete genome sequence of Paenibacillus baekrokdamisoli strain KCTC 33723.</title>
        <authorList>
            <person name="Kang S.W."/>
            <person name="Lee K.C."/>
            <person name="Kim K.K."/>
            <person name="Kim J.S."/>
            <person name="Kim D.S."/>
            <person name="Ko S.H."/>
            <person name="Yang S.H."/>
            <person name="Lee J.S."/>
        </authorList>
    </citation>
    <scope>NUCLEOTIDE SEQUENCE [LARGE SCALE GENOMIC DNA]</scope>
    <source>
        <strain evidence="3 4">KCTC 33723</strain>
    </source>
</reference>
<dbReference type="OrthoDB" id="9789407at2"/>
<organism evidence="3 4">
    <name type="scientific">Paenibacillus baekrokdamisoli</name>
    <dbReference type="NCBI Taxonomy" id="1712516"/>
    <lineage>
        <taxon>Bacteria</taxon>
        <taxon>Bacillati</taxon>
        <taxon>Bacillota</taxon>
        <taxon>Bacilli</taxon>
        <taxon>Bacillales</taxon>
        <taxon>Paenibacillaceae</taxon>
        <taxon>Paenibacillus</taxon>
    </lineage>
</organism>
<protein>
    <submittedName>
        <fullName evidence="3">Uncharacterized protein</fullName>
    </submittedName>
</protein>
<dbReference type="PANTHER" id="PTHR35024">
    <property type="entry name" value="HYPOTHETICAL CYTOSOLIC PROTEIN"/>
    <property type="match status" value="1"/>
</dbReference>
<dbReference type="PANTHER" id="PTHR35024:SF4">
    <property type="entry name" value="POLYMER-FORMING CYTOSKELETAL PROTEIN"/>
    <property type="match status" value="1"/>
</dbReference>
<dbReference type="Proteomes" id="UP000275368">
    <property type="component" value="Chromosome"/>
</dbReference>
<gene>
    <name evidence="3" type="ORF">Back11_31630</name>
</gene>
<evidence type="ECO:0000256" key="1">
    <source>
        <dbReference type="ARBA" id="ARBA00044755"/>
    </source>
</evidence>
<dbReference type="KEGG" id="pbk:Back11_31630"/>
<sequence length="148" mass="15905">MFKENKRLGTTDTLIGQGTHIDGKLTSEAGIRIEGEYHGEIACKGDVIIGECGVVKSNITARDVIVAGKVFGDIHTKGRLTITASGHLNGNVAAQSLLIQEGGIFNGSSRMEHTPEAKSRPLTDHELAQQQQNKEANNKEKEKSRQAG</sequence>
<keyword evidence="4" id="KW-1185">Reference proteome</keyword>
<comment type="similarity">
    <text evidence="1">Belongs to the bactofilin family.</text>
</comment>
<dbReference type="Pfam" id="PF04519">
    <property type="entry name" value="Bactofilin"/>
    <property type="match status" value="1"/>
</dbReference>
<proteinExistence type="inferred from homology"/>
<dbReference type="EMBL" id="AP019308">
    <property type="protein sequence ID" value="BBH21818.1"/>
    <property type="molecule type" value="Genomic_DNA"/>
</dbReference>